<protein>
    <submittedName>
        <fullName evidence="1">Endonuclease</fullName>
    </submittedName>
</protein>
<sequence>MPPVTLAEALSLQDTQRKYGNEKVVINGQTFDSQAEYRRWRELCLMAQAGEIGDLQRQVRYELVPVQRDEDGNVLERACFYVADFVYTDADGRTVVEDVKGFRTKEYLIRRKLMLFRYGIRIQEVEV</sequence>
<dbReference type="InterPro" id="IPR009414">
    <property type="entry name" value="DUF1064"/>
</dbReference>
<keyword evidence="1" id="KW-0378">Hydrolase</keyword>
<evidence type="ECO:0000313" key="1">
    <source>
        <dbReference type="EMBL" id="DAF56280.1"/>
    </source>
</evidence>
<keyword evidence="1" id="KW-0255">Endonuclease</keyword>
<proteinExistence type="predicted"/>
<dbReference type="EMBL" id="BK032711">
    <property type="protein sequence ID" value="DAF56280.1"/>
    <property type="molecule type" value="Genomic_DNA"/>
</dbReference>
<accession>A0A8S5SZH3</accession>
<dbReference type="GO" id="GO:0004519">
    <property type="term" value="F:endonuclease activity"/>
    <property type="evidence" value="ECO:0007669"/>
    <property type="project" value="UniProtKB-KW"/>
</dbReference>
<reference evidence="1" key="1">
    <citation type="journal article" date="2021" name="Proc. Natl. Acad. Sci. U.S.A.">
        <title>A Catalog of Tens of Thousands of Viruses from Human Metagenomes Reveals Hidden Associations with Chronic Diseases.</title>
        <authorList>
            <person name="Tisza M.J."/>
            <person name="Buck C.B."/>
        </authorList>
    </citation>
    <scope>NUCLEOTIDE SEQUENCE</scope>
    <source>
        <strain evidence="1">CtPyh10</strain>
    </source>
</reference>
<keyword evidence="1" id="KW-0540">Nuclease</keyword>
<name>A0A8S5SZH3_9CAUD</name>
<organism evidence="1">
    <name type="scientific">Siphoviridae sp. ctPyh10</name>
    <dbReference type="NCBI Taxonomy" id="2827865"/>
    <lineage>
        <taxon>Viruses</taxon>
        <taxon>Duplodnaviria</taxon>
        <taxon>Heunggongvirae</taxon>
        <taxon>Uroviricota</taxon>
        <taxon>Caudoviricetes</taxon>
    </lineage>
</organism>
<dbReference type="Pfam" id="PF06356">
    <property type="entry name" value="DUF1064"/>
    <property type="match status" value="1"/>
</dbReference>